<dbReference type="Proteomes" id="UP000830542">
    <property type="component" value="Chromosome"/>
</dbReference>
<dbReference type="PANTHER" id="PTHR37809">
    <property type="entry name" value="RIBOSOMAL PROTEIN S12 METHYLTHIOTRANSFERASE ACCESSORY FACTOR YCAO"/>
    <property type="match status" value="1"/>
</dbReference>
<dbReference type="PANTHER" id="PTHR37809:SF1">
    <property type="entry name" value="RIBOSOMAL PROTEIN S12 METHYLTHIOTRANSFERASE ACCESSORY FACTOR YCAO"/>
    <property type="match status" value="1"/>
</dbReference>
<protein>
    <submittedName>
        <fullName evidence="2">YcaO-like family protein</fullName>
    </submittedName>
</protein>
<evidence type="ECO:0000313" key="4">
    <source>
        <dbReference type="Proteomes" id="UP000830542"/>
    </source>
</evidence>
<evidence type="ECO:0000313" key="2">
    <source>
        <dbReference type="EMBL" id="GAA0454926.1"/>
    </source>
</evidence>
<dbReference type="AlphaFoldDB" id="A0AAV3SDZ5"/>
<reference evidence="2" key="3">
    <citation type="submission" date="2023-12" db="EMBL/GenBank/DDBJ databases">
        <authorList>
            <person name="Sun Q."/>
            <person name="Inoue M."/>
        </authorList>
    </citation>
    <scope>NUCLEOTIDE SEQUENCE</scope>
    <source>
        <strain evidence="2">JCM 12289</strain>
    </source>
</reference>
<dbReference type="Gene3D" id="3.30.1330.230">
    <property type="match status" value="1"/>
</dbReference>
<gene>
    <name evidence="2" type="ORF">GCM10008985_08400</name>
    <name evidence="3" type="ORF">MUK72_08600</name>
</gene>
<dbReference type="InterPro" id="IPR003776">
    <property type="entry name" value="YcaO-like_dom"/>
</dbReference>
<proteinExistence type="predicted"/>
<dbReference type="Gene3D" id="3.40.50.720">
    <property type="entry name" value="NAD(P)-binding Rossmann-like Domain"/>
    <property type="match status" value="1"/>
</dbReference>
<reference evidence="2" key="1">
    <citation type="journal article" date="2014" name="Int. J. Syst. Evol. Microbiol.">
        <title>Complete genome sequence of Corynebacterium casei LMG S-19264T (=DSM 44701T), isolated from a smear-ripened cheese.</title>
        <authorList>
            <consortium name="US DOE Joint Genome Institute (JGI-PGF)"/>
            <person name="Walter F."/>
            <person name="Albersmeier A."/>
            <person name="Kalinowski J."/>
            <person name="Ruckert C."/>
        </authorList>
    </citation>
    <scope>NUCLEOTIDE SEQUENCE</scope>
    <source>
        <strain evidence="2">JCM 12289</strain>
    </source>
</reference>
<evidence type="ECO:0000259" key="1">
    <source>
        <dbReference type="PROSITE" id="PS51664"/>
    </source>
</evidence>
<accession>A0AAV3SDZ5</accession>
<dbReference type="PROSITE" id="PS51664">
    <property type="entry name" value="YCAO"/>
    <property type="match status" value="1"/>
</dbReference>
<dbReference type="EMBL" id="BAAADN010000016">
    <property type="protein sequence ID" value="GAA0454926.1"/>
    <property type="molecule type" value="Genomic_DNA"/>
</dbReference>
<keyword evidence="4" id="KW-1185">Reference proteome</keyword>
<dbReference type="EMBL" id="CP095005">
    <property type="protein sequence ID" value="UOO94029.1"/>
    <property type="molecule type" value="Genomic_DNA"/>
</dbReference>
<evidence type="ECO:0000313" key="3">
    <source>
        <dbReference type="EMBL" id="UOO94029.1"/>
    </source>
</evidence>
<dbReference type="NCBIfam" id="TIGR03604">
    <property type="entry name" value="TOMM_cyclo_SagD"/>
    <property type="match status" value="1"/>
</dbReference>
<feature type="domain" description="YcaO" evidence="1">
    <location>
        <begin position="232"/>
        <end position="568"/>
    </location>
</feature>
<sequence>MNVGIVGSGPAVESIEIALDDIETHRIDPDAIPETDLAVVVETAGATIFGEANELARESATPWLVVELGGVGGQATCEAAITGFGPETACYDCLRTRVAANADDTDEENDPSIDLATARLAGARAGYEISRLLAGDRSAAMGGVVELPHAERRLLPVPDCDCAGDRDRELRRGHEDRGLDDALGRAEAALDERVGIVTEVGEIASFPAPYYLARVGDTSEFSDASAASEAAGVAADWDRAFMKALGEALERYSAGVYRTGAFEHGASTEVEGAVTPSSFVLPESAETDAGASIPWVPGEDLATDESLRLPAEFVQFPPPEHRHGPSITTGLGLGNSGTEALLSGLTEVVERDAAMVSWYSTYDPLGLAVDDEGFETLARRARTEGLTVTPVLLTQDVDVPVVAVAVERDEWPRLAVGSAAGFDPDEAARSALAEALQSWMELRAMGPDEAAEAEGEIGQYADTPGAAAEFFAVGSRVPAASVGPETVPTGQDALDTLVDCVTEAGLDVYGARLTPRDVGSLGFEAVRVLVPDAQPLFTDEAFFGERASEVPDALGFEPRLDRAFHPYP</sequence>
<dbReference type="Proteomes" id="UP001500962">
    <property type="component" value="Unassembled WGS sequence"/>
</dbReference>
<dbReference type="KEGG" id="hdo:MUK72_08600"/>
<reference evidence="3" key="2">
    <citation type="submission" date="2022-04" db="EMBL/GenBank/DDBJ databases">
        <title>Sequencing and genomic assembly of Halococcus dombrowskii.</title>
        <authorList>
            <person name="Lim S.W."/>
            <person name="MacLea K.S."/>
        </authorList>
    </citation>
    <scope>NUCLEOTIDE SEQUENCE</scope>
    <source>
        <strain evidence="3">H4</strain>
    </source>
</reference>
<dbReference type="GeneID" id="71761902"/>
<name>A0AAV3SDZ5_HALDO</name>
<dbReference type="Pfam" id="PF02624">
    <property type="entry name" value="YcaO"/>
    <property type="match status" value="1"/>
</dbReference>
<dbReference type="RefSeq" id="WP_244698952.1">
    <property type="nucleotide sequence ID" value="NZ_BAAADN010000016.1"/>
</dbReference>
<organism evidence="2 5">
    <name type="scientific">Halococcus dombrowskii</name>
    <dbReference type="NCBI Taxonomy" id="179637"/>
    <lineage>
        <taxon>Archaea</taxon>
        <taxon>Methanobacteriati</taxon>
        <taxon>Methanobacteriota</taxon>
        <taxon>Stenosarchaea group</taxon>
        <taxon>Halobacteria</taxon>
        <taxon>Halobacteriales</taxon>
        <taxon>Halococcaceae</taxon>
        <taxon>Halococcus</taxon>
    </lineage>
</organism>
<evidence type="ECO:0000313" key="5">
    <source>
        <dbReference type="Proteomes" id="UP001500962"/>
    </source>
</evidence>
<dbReference type="InterPro" id="IPR027624">
    <property type="entry name" value="TOMM_cyclo_SagD"/>
</dbReference>